<dbReference type="EMBL" id="JAAITT010000020">
    <property type="protein sequence ID" value="NSJ49981.1"/>
    <property type="molecule type" value="Genomic_DNA"/>
</dbReference>
<dbReference type="Proteomes" id="UP001299608">
    <property type="component" value="Unassembled WGS sequence"/>
</dbReference>
<feature type="chain" id="PRO_5043599272" evidence="1">
    <location>
        <begin position="30"/>
        <end position="322"/>
    </location>
</feature>
<feature type="signal peptide" evidence="1">
    <location>
        <begin position="1"/>
        <end position="29"/>
    </location>
</feature>
<evidence type="ECO:0000313" key="5">
    <source>
        <dbReference type="Proteomes" id="UP000669239"/>
    </source>
</evidence>
<dbReference type="SUPFAM" id="SSF54001">
    <property type="entry name" value="Cysteine proteinases"/>
    <property type="match status" value="1"/>
</dbReference>
<gene>
    <name evidence="4" type="ORF">G5B36_14910</name>
    <name evidence="3" type="ORF">L0N08_28100</name>
</gene>
<protein>
    <submittedName>
        <fullName evidence="4">Transglutaminase domain-containing protein</fullName>
    </submittedName>
    <submittedName>
        <fullName evidence="3">Transglutaminase-like domain-containing protein</fullName>
    </submittedName>
</protein>
<feature type="domain" description="Transglutaminase-like" evidence="2">
    <location>
        <begin position="227"/>
        <end position="288"/>
    </location>
</feature>
<dbReference type="InterPro" id="IPR038765">
    <property type="entry name" value="Papain-like_cys_pep_sf"/>
</dbReference>
<evidence type="ECO:0000256" key="1">
    <source>
        <dbReference type="SAM" id="SignalP"/>
    </source>
</evidence>
<evidence type="ECO:0000313" key="4">
    <source>
        <dbReference type="EMBL" id="NSJ49981.1"/>
    </source>
</evidence>
<dbReference type="SMART" id="SM00460">
    <property type="entry name" value="TGc"/>
    <property type="match status" value="1"/>
</dbReference>
<organism evidence="3 6">
    <name type="scientific">Enterocloster aldenensis</name>
    <dbReference type="NCBI Taxonomy" id="358742"/>
    <lineage>
        <taxon>Bacteria</taxon>
        <taxon>Bacillati</taxon>
        <taxon>Bacillota</taxon>
        <taxon>Clostridia</taxon>
        <taxon>Lachnospirales</taxon>
        <taxon>Lachnospiraceae</taxon>
        <taxon>Enterocloster</taxon>
    </lineage>
</organism>
<dbReference type="EMBL" id="JAKNGE010000058">
    <property type="protein sequence ID" value="MCG4749274.1"/>
    <property type="molecule type" value="Genomic_DNA"/>
</dbReference>
<sequence>MRLIRKPVMKLTAAVTAGMIAAGGFPATAAWALTGRDTVEIEDARVPLYNKPAGSYVRTPIASGVTTYKNEKATLDASNVSEGYIMVKYTGSVGKIKIQITKSGSETYTYDLNNSGVYEVFPLSEGSGSYQVKVFENIQGNQYSQAFSQSIDANITNQFGPFLYPNQYVNFNSASAAVQTGAAVAAGAADQIGVVTDIYNYVISNVTYDTAKASSVQSGYLPNVDVVLAQKKGICFDYAALMTAMLRSQDIPTKLVVGYTGNLYHAWINVYLEGQGWVDNVIYFDGNSWKLMDPTFASSGGQSQEIMQYIGNGSNYKAKYSY</sequence>
<dbReference type="InterPro" id="IPR002931">
    <property type="entry name" value="Transglutaminase-like"/>
</dbReference>
<dbReference type="Proteomes" id="UP000669239">
    <property type="component" value="Unassembled WGS sequence"/>
</dbReference>
<dbReference type="AlphaFoldDB" id="A0AAW5C896"/>
<reference evidence="4" key="2">
    <citation type="submission" date="2020-02" db="EMBL/GenBank/DDBJ databases">
        <authorList>
            <person name="Littmann E."/>
            <person name="Sorbara M."/>
        </authorList>
    </citation>
    <scope>NUCLEOTIDE SEQUENCE</scope>
    <source>
        <strain evidence="4">MSK.1.17</strain>
    </source>
</reference>
<dbReference type="RefSeq" id="WP_118709648.1">
    <property type="nucleotide sequence ID" value="NZ_CAXTHN010000009.1"/>
</dbReference>
<accession>A0AAW5C896</accession>
<reference evidence="3" key="3">
    <citation type="submission" date="2022-01" db="EMBL/GenBank/DDBJ databases">
        <title>Collection of gut derived symbiotic bacterial strains cultured from healthy donors.</title>
        <authorList>
            <person name="Lin H."/>
            <person name="Kohout C."/>
            <person name="Waligurski E."/>
            <person name="Pamer E.G."/>
        </authorList>
    </citation>
    <scope>NUCLEOTIDE SEQUENCE</scope>
    <source>
        <strain evidence="3">DFI.6.55</strain>
    </source>
</reference>
<proteinExistence type="predicted"/>
<evidence type="ECO:0000313" key="6">
    <source>
        <dbReference type="Proteomes" id="UP001299608"/>
    </source>
</evidence>
<name>A0AAW5C896_9FIRM</name>
<dbReference type="PROSITE" id="PS51318">
    <property type="entry name" value="TAT"/>
    <property type="match status" value="1"/>
</dbReference>
<dbReference type="InterPro" id="IPR006311">
    <property type="entry name" value="TAT_signal"/>
</dbReference>
<reference evidence="4 5" key="1">
    <citation type="journal article" date="2020" name="Cell Host Microbe">
        <title>Functional and Genomic Variation between Human-Derived Isolates of Lachnospiraceae Reveals Inter- and Intra-Species Diversity.</title>
        <authorList>
            <person name="Sorbara M.T."/>
            <person name="Littmann E.R."/>
            <person name="Fontana E."/>
            <person name="Moody T.U."/>
            <person name="Kohout C.E."/>
            <person name="Gjonbalaj M."/>
            <person name="Eaton V."/>
            <person name="Seok R."/>
            <person name="Leiner I.M."/>
            <person name="Pamer E.G."/>
        </authorList>
    </citation>
    <scope>NUCLEOTIDE SEQUENCE [LARGE SCALE GENOMIC DNA]</scope>
    <source>
        <strain evidence="4 5">MSK.1.17</strain>
    </source>
</reference>
<evidence type="ECO:0000313" key="3">
    <source>
        <dbReference type="EMBL" id="MCG4749274.1"/>
    </source>
</evidence>
<dbReference type="Pfam" id="PF01841">
    <property type="entry name" value="Transglut_core"/>
    <property type="match status" value="1"/>
</dbReference>
<keyword evidence="1" id="KW-0732">Signal</keyword>
<dbReference type="Gene3D" id="3.10.620.30">
    <property type="match status" value="1"/>
</dbReference>
<evidence type="ECO:0000259" key="2">
    <source>
        <dbReference type="SMART" id="SM00460"/>
    </source>
</evidence>
<keyword evidence="5" id="KW-1185">Reference proteome</keyword>
<comment type="caution">
    <text evidence="3">The sequence shown here is derived from an EMBL/GenBank/DDBJ whole genome shotgun (WGS) entry which is preliminary data.</text>
</comment>
<dbReference type="PANTHER" id="PTHR33490">
    <property type="entry name" value="BLR5614 PROTEIN-RELATED"/>
    <property type="match status" value="1"/>
</dbReference>
<dbReference type="PANTHER" id="PTHR33490:SF6">
    <property type="entry name" value="SLL1049 PROTEIN"/>
    <property type="match status" value="1"/>
</dbReference>